<evidence type="ECO:0000313" key="2">
    <source>
        <dbReference type="EMBL" id="TGK90601.1"/>
    </source>
</evidence>
<comment type="caution">
    <text evidence="1">The sequence shown here is derived from an EMBL/GenBank/DDBJ whole genome shotgun (WGS) entry which is preliminary data.</text>
</comment>
<evidence type="ECO:0000313" key="1">
    <source>
        <dbReference type="EMBL" id="TGK84834.1"/>
    </source>
</evidence>
<proteinExistence type="predicted"/>
<dbReference type="EMBL" id="RQFL01000024">
    <property type="protein sequence ID" value="TGK90601.1"/>
    <property type="molecule type" value="Genomic_DNA"/>
</dbReference>
<evidence type="ECO:0000313" key="4">
    <source>
        <dbReference type="Proteomes" id="UP000297918"/>
    </source>
</evidence>
<dbReference type="RefSeq" id="WP_135749989.1">
    <property type="nucleotide sequence ID" value="NZ_RQFL01000024.1"/>
</dbReference>
<evidence type="ECO:0000313" key="3">
    <source>
        <dbReference type="Proteomes" id="UP000297394"/>
    </source>
</evidence>
<gene>
    <name evidence="1" type="ORF">EHQ23_09055</name>
    <name evidence="2" type="ORF">EHQ26_10655</name>
</gene>
<dbReference type="EMBL" id="RQFM01000022">
    <property type="protein sequence ID" value="TGK84834.1"/>
    <property type="molecule type" value="Genomic_DNA"/>
</dbReference>
<reference evidence="1 3" key="2">
    <citation type="journal article" date="2019" name="PLoS Negl. Trop. Dis.">
        <title>Revisiting the worldwide diversity of Leptospira species in the environment.</title>
        <authorList>
            <person name="Vincent A.T."/>
            <person name="Schiettekatte O."/>
            <person name="Bourhy P."/>
            <person name="Veyrier F.J."/>
            <person name="Picardeau M."/>
        </authorList>
    </citation>
    <scope>NUCLEOTIDE SEQUENCE [LARGE SCALE GENOMIC DNA]</scope>
    <source>
        <strain evidence="1 3">201800280</strain>
        <strain evidence="2">201800281</strain>
    </source>
</reference>
<reference evidence="2" key="1">
    <citation type="submission" date="2018-10" db="EMBL/GenBank/DDBJ databases">
        <authorList>
            <person name="Vincent A.T."/>
            <person name="Schiettekatte O."/>
            <person name="Bourhy P."/>
            <person name="Veyrier F.J."/>
            <person name="Picardeau M."/>
        </authorList>
    </citation>
    <scope>NUCLEOTIDE SEQUENCE</scope>
    <source>
        <strain evidence="2">201800281</strain>
    </source>
</reference>
<dbReference type="Proteomes" id="UP000297394">
    <property type="component" value="Unassembled WGS sequence"/>
</dbReference>
<organism evidence="1 3">
    <name type="scientific">Leptospira bourretii</name>
    <dbReference type="NCBI Taxonomy" id="2484962"/>
    <lineage>
        <taxon>Bacteria</taxon>
        <taxon>Pseudomonadati</taxon>
        <taxon>Spirochaetota</taxon>
        <taxon>Spirochaetia</taxon>
        <taxon>Leptospirales</taxon>
        <taxon>Leptospiraceae</taxon>
        <taxon>Leptospira</taxon>
    </lineage>
</organism>
<keyword evidence="4" id="KW-1185">Reference proteome</keyword>
<protein>
    <submittedName>
        <fullName evidence="1">Uncharacterized protein</fullName>
    </submittedName>
</protein>
<sequence length="140" mass="15805">MKSNKCLSNLSNSAPITYTIEVTWGSKTSRSFKLTIFRLPNYLSKTPSNDVIDINNNNFLGFTNQLAIGLGTGRLALPAISTKEKKISLTFQSEFLHDMSMEDLITVQHKIASTIDFINEKLETNINYLDEMKLQTEQIP</sequence>
<dbReference type="OrthoDB" id="335525at2"/>
<dbReference type="AlphaFoldDB" id="A0A4R9IMB6"/>
<dbReference type="Proteomes" id="UP000297918">
    <property type="component" value="Unassembled WGS sequence"/>
</dbReference>
<name>A0A4R9IMB6_9LEPT</name>
<accession>A0A4R9IMB6</accession>